<proteinExistence type="predicted"/>
<dbReference type="NCBIfam" id="NF037995">
    <property type="entry name" value="TRAP_S1"/>
    <property type="match status" value="1"/>
</dbReference>
<dbReference type="EMBL" id="BAABEX010000031">
    <property type="protein sequence ID" value="GAA4430192.1"/>
    <property type="molecule type" value="Genomic_DNA"/>
</dbReference>
<evidence type="ECO:0000256" key="2">
    <source>
        <dbReference type="SAM" id="SignalP"/>
    </source>
</evidence>
<reference evidence="4" key="1">
    <citation type="journal article" date="2019" name="Int. J. Syst. Evol. Microbiol.">
        <title>The Global Catalogue of Microorganisms (GCM) 10K type strain sequencing project: providing services to taxonomists for standard genome sequencing and annotation.</title>
        <authorList>
            <consortium name="The Broad Institute Genomics Platform"/>
            <consortium name="The Broad Institute Genome Sequencing Center for Infectious Disease"/>
            <person name="Wu L."/>
            <person name="Ma J."/>
        </authorList>
    </citation>
    <scope>NUCLEOTIDE SEQUENCE [LARGE SCALE GENOMIC DNA]</scope>
    <source>
        <strain evidence="4">JCM 31890</strain>
    </source>
</reference>
<keyword evidence="4" id="KW-1185">Reference proteome</keyword>
<dbReference type="InterPro" id="IPR038404">
    <property type="entry name" value="TRAP_DctP_sf"/>
</dbReference>
<protein>
    <recommendedName>
        <fullName evidence="5">C4-dicarboxylate ABC transporter substrate-binding protein</fullName>
    </recommendedName>
</protein>
<feature type="signal peptide" evidence="2">
    <location>
        <begin position="1"/>
        <end position="18"/>
    </location>
</feature>
<dbReference type="PROSITE" id="PS51318">
    <property type="entry name" value="TAT"/>
    <property type="match status" value="1"/>
</dbReference>
<organism evidence="3 4">
    <name type="scientific">Acidovorax lacteus</name>
    <dbReference type="NCBI Taxonomy" id="1924988"/>
    <lineage>
        <taxon>Bacteria</taxon>
        <taxon>Pseudomonadati</taxon>
        <taxon>Pseudomonadota</taxon>
        <taxon>Betaproteobacteria</taxon>
        <taxon>Burkholderiales</taxon>
        <taxon>Comamonadaceae</taxon>
        <taxon>Acidovorax</taxon>
    </lineage>
</organism>
<dbReference type="InterPro" id="IPR018389">
    <property type="entry name" value="DctP_fam"/>
</dbReference>
<evidence type="ECO:0000313" key="3">
    <source>
        <dbReference type="EMBL" id="GAA4430192.1"/>
    </source>
</evidence>
<dbReference type="Gene3D" id="3.40.190.170">
    <property type="entry name" value="Bacterial extracellular solute-binding protein, family 7"/>
    <property type="match status" value="1"/>
</dbReference>
<dbReference type="PANTHER" id="PTHR33376:SF4">
    <property type="entry name" value="SIALIC ACID-BINDING PERIPLASMIC PROTEIN SIAP"/>
    <property type="match status" value="1"/>
</dbReference>
<dbReference type="Pfam" id="PF03480">
    <property type="entry name" value="DctP"/>
    <property type="match status" value="1"/>
</dbReference>
<dbReference type="InterPro" id="IPR006311">
    <property type="entry name" value="TAT_signal"/>
</dbReference>
<keyword evidence="1 2" id="KW-0732">Signal</keyword>
<gene>
    <name evidence="3" type="ORF">GCM10023090_31230</name>
</gene>
<name>A0ABP8LIV9_9BURK</name>
<comment type="caution">
    <text evidence="3">The sequence shown here is derived from an EMBL/GenBank/DDBJ whole genome shotgun (WGS) entry which is preliminary data.</text>
</comment>
<dbReference type="RefSeq" id="WP_345067441.1">
    <property type="nucleotide sequence ID" value="NZ_BAABEX010000031.1"/>
</dbReference>
<dbReference type="PANTHER" id="PTHR33376">
    <property type="match status" value="1"/>
</dbReference>
<evidence type="ECO:0008006" key="5">
    <source>
        <dbReference type="Google" id="ProtNLM"/>
    </source>
</evidence>
<accession>A0ABP8LIV9</accession>
<feature type="chain" id="PRO_5046806991" description="C4-dicarboxylate ABC transporter substrate-binding protein" evidence="2">
    <location>
        <begin position="19"/>
        <end position="331"/>
    </location>
</feature>
<evidence type="ECO:0000256" key="1">
    <source>
        <dbReference type="ARBA" id="ARBA00022729"/>
    </source>
</evidence>
<dbReference type="Proteomes" id="UP001501788">
    <property type="component" value="Unassembled WGS sequence"/>
</dbReference>
<dbReference type="CDD" id="cd13603">
    <property type="entry name" value="PBP2_TRAP_Siap_TeaA_like"/>
    <property type="match status" value="1"/>
</dbReference>
<evidence type="ECO:0000313" key="4">
    <source>
        <dbReference type="Proteomes" id="UP001501788"/>
    </source>
</evidence>
<sequence>MSHSATRRLWLTSAAALAAGSVVPRAARAQGPAVLKLGHQFSSGSIPDRVAQRLAEAVQTHSRGALRVEVFANAAFGDEREHLSLLRRGALDLAITGDLVVTSLGDEYLPVNMPFAYRDVAHALAIYSGPLGQSLRNKLGNGGLQVLAWHHVGTRMLTAQRPVPGVRELRGLRLRLPPDAAWSAVWRALGATVVPLPFTELPTALRLGKVDAQENPPNFVRTGRLYEDQRCLMTTAHMPQRQLVLASGPRMAQWTRAQRSAVEAAATEASAWAVGTAQTEHESDLAWLVGEGGMQKVAFDASGIAALLPGVARSLGGPAALAVYEQIQQTR</sequence>